<name>A0ABU6RGF0_9FABA</name>
<dbReference type="Proteomes" id="UP001341840">
    <property type="component" value="Unassembled WGS sequence"/>
</dbReference>
<organism evidence="1 2">
    <name type="scientific">Stylosanthes scabra</name>
    <dbReference type="NCBI Taxonomy" id="79078"/>
    <lineage>
        <taxon>Eukaryota</taxon>
        <taxon>Viridiplantae</taxon>
        <taxon>Streptophyta</taxon>
        <taxon>Embryophyta</taxon>
        <taxon>Tracheophyta</taxon>
        <taxon>Spermatophyta</taxon>
        <taxon>Magnoliopsida</taxon>
        <taxon>eudicotyledons</taxon>
        <taxon>Gunneridae</taxon>
        <taxon>Pentapetalae</taxon>
        <taxon>rosids</taxon>
        <taxon>fabids</taxon>
        <taxon>Fabales</taxon>
        <taxon>Fabaceae</taxon>
        <taxon>Papilionoideae</taxon>
        <taxon>50 kb inversion clade</taxon>
        <taxon>dalbergioids sensu lato</taxon>
        <taxon>Dalbergieae</taxon>
        <taxon>Pterocarpus clade</taxon>
        <taxon>Stylosanthes</taxon>
    </lineage>
</organism>
<gene>
    <name evidence="1" type="ORF">PIB30_044604</name>
</gene>
<sequence>MALIPSLAIPSPPKLQVNLFQCQSYQAHRCSEIRLPHRKFCTRTRSVKVKVSTADHNEPNGVNMQIGVLSEKLREAIPTSVQEFPWRKAEHIVLDRVVFLVQEAAKWSLILFFVTGSLSDAVYTFSVNRELIMPVGLFVGCLMADFLKEISQELFHKSEVKDLKWHLLGLYGFFVFVKFISTRFAIQPHVFLLHVGNGGLMQVLWSWKKSMEDGKNKSEENSTSNLESSQ</sequence>
<proteinExistence type="predicted"/>
<accession>A0ABU6RGF0</accession>
<dbReference type="PANTHER" id="PTHR36000:SF3">
    <property type="entry name" value="EMBRYO DEFECTIVE 1273"/>
    <property type="match status" value="1"/>
</dbReference>
<keyword evidence="2" id="KW-1185">Reference proteome</keyword>
<protein>
    <submittedName>
        <fullName evidence="1">Uncharacterized protein</fullName>
    </submittedName>
</protein>
<comment type="caution">
    <text evidence="1">The sequence shown here is derived from an EMBL/GenBank/DDBJ whole genome shotgun (WGS) entry which is preliminary data.</text>
</comment>
<evidence type="ECO:0000313" key="1">
    <source>
        <dbReference type="EMBL" id="MED6122941.1"/>
    </source>
</evidence>
<dbReference type="EMBL" id="JASCZI010030475">
    <property type="protein sequence ID" value="MED6122941.1"/>
    <property type="molecule type" value="Genomic_DNA"/>
</dbReference>
<dbReference type="PANTHER" id="PTHR36000">
    <property type="entry name" value="DEFECTIVE 1273 PROTEIN, PUTATIVE-RELATED"/>
    <property type="match status" value="1"/>
</dbReference>
<evidence type="ECO:0000313" key="2">
    <source>
        <dbReference type="Proteomes" id="UP001341840"/>
    </source>
</evidence>
<reference evidence="1 2" key="1">
    <citation type="journal article" date="2023" name="Plants (Basel)">
        <title>Bridging the Gap: Combining Genomics and Transcriptomics Approaches to Understand Stylosanthes scabra, an Orphan Legume from the Brazilian Caatinga.</title>
        <authorList>
            <person name="Ferreira-Neto J.R.C."/>
            <person name="da Silva M.D."/>
            <person name="Binneck E."/>
            <person name="de Melo N.F."/>
            <person name="da Silva R.H."/>
            <person name="de Melo A.L.T.M."/>
            <person name="Pandolfi V."/>
            <person name="Bustamante F.O."/>
            <person name="Brasileiro-Vidal A.C."/>
            <person name="Benko-Iseppon A.M."/>
        </authorList>
    </citation>
    <scope>NUCLEOTIDE SEQUENCE [LARGE SCALE GENOMIC DNA]</scope>
    <source>
        <tissue evidence="1">Leaves</tissue>
    </source>
</reference>